<evidence type="ECO:0000256" key="3">
    <source>
        <dbReference type="ARBA" id="ARBA00022989"/>
    </source>
</evidence>
<keyword evidence="7" id="KW-1185">Reference proteome</keyword>
<feature type="transmembrane region" description="Helical" evidence="5">
    <location>
        <begin position="51"/>
        <end position="69"/>
    </location>
</feature>
<keyword evidence="4 5" id="KW-0472">Membrane</keyword>
<sequence>MILPTTLCLAATAVLINLWLGARIGKMRGQEKILHGDGDNPRLMQRMRAQANFIENAPFLLILAGAIEISGKGGIWLPLAGALFMAARVCHGLGMDRSDINALRAGGFGIGLLVTLGLAVVAVLIALGLF</sequence>
<evidence type="ECO:0000256" key="2">
    <source>
        <dbReference type="ARBA" id="ARBA00022692"/>
    </source>
</evidence>
<evidence type="ECO:0000256" key="1">
    <source>
        <dbReference type="ARBA" id="ARBA00004370"/>
    </source>
</evidence>
<dbReference type="Gene3D" id="1.20.120.550">
    <property type="entry name" value="Membrane associated eicosanoid/glutathione metabolism-like domain"/>
    <property type="match status" value="1"/>
</dbReference>
<name>A0ABT0AA88_9SPHN</name>
<evidence type="ECO:0000256" key="4">
    <source>
        <dbReference type="ARBA" id="ARBA00023136"/>
    </source>
</evidence>
<feature type="transmembrane region" description="Helical" evidence="5">
    <location>
        <begin position="106"/>
        <end position="129"/>
    </location>
</feature>
<dbReference type="Proteomes" id="UP001162802">
    <property type="component" value="Unassembled WGS sequence"/>
</dbReference>
<dbReference type="InterPro" id="IPR023352">
    <property type="entry name" value="MAPEG-like_dom_sf"/>
</dbReference>
<comment type="subcellular location">
    <subcellularLocation>
        <location evidence="1">Membrane</location>
    </subcellularLocation>
</comment>
<keyword evidence="2 5" id="KW-0812">Transmembrane</keyword>
<proteinExistence type="predicted"/>
<keyword evidence="3 5" id="KW-1133">Transmembrane helix</keyword>
<feature type="transmembrane region" description="Helical" evidence="5">
    <location>
        <begin position="75"/>
        <end position="94"/>
    </location>
</feature>
<dbReference type="InterPro" id="IPR001129">
    <property type="entry name" value="Membr-assoc_MAPEG"/>
</dbReference>
<protein>
    <submittedName>
        <fullName evidence="6">MAPEG family protein</fullName>
    </submittedName>
</protein>
<dbReference type="Pfam" id="PF01124">
    <property type="entry name" value="MAPEG"/>
    <property type="match status" value="1"/>
</dbReference>
<reference evidence="6" key="1">
    <citation type="submission" date="2022-03" db="EMBL/GenBank/DDBJ databases">
        <title>Identification of a novel bacterium isolated from mangrove sediments.</title>
        <authorList>
            <person name="Pan X."/>
        </authorList>
    </citation>
    <scope>NUCLEOTIDE SEQUENCE</scope>
    <source>
        <strain evidence="6">B2637</strain>
    </source>
</reference>
<evidence type="ECO:0000313" key="7">
    <source>
        <dbReference type="Proteomes" id="UP001162802"/>
    </source>
</evidence>
<accession>A0ABT0AA88</accession>
<gene>
    <name evidence="6" type="ORF">MTR65_05430</name>
</gene>
<dbReference type="PANTHER" id="PTHR35814:SF1">
    <property type="entry name" value="GLUTATHIONE S-TRANSFERASE-RELATED"/>
    <property type="match status" value="1"/>
</dbReference>
<comment type="caution">
    <text evidence="6">The sequence shown here is derived from an EMBL/GenBank/DDBJ whole genome shotgun (WGS) entry which is preliminary data.</text>
</comment>
<dbReference type="RefSeq" id="WP_243797891.1">
    <property type="nucleotide sequence ID" value="NZ_JALHAT010000005.1"/>
</dbReference>
<evidence type="ECO:0000256" key="5">
    <source>
        <dbReference type="SAM" id="Phobius"/>
    </source>
</evidence>
<feature type="transmembrane region" description="Helical" evidence="5">
    <location>
        <begin position="6"/>
        <end position="25"/>
    </location>
</feature>
<dbReference type="PANTHER" id="PTHR35814">
    <property type="match status" value="1"/>
</dbReference>
<dbReference type="SUPFAM" id="SSF161084">
    <property type="entry name" value="MAPEG domain-like"/>
    <property type="match status" value="1"/>
</dbReference>
<dbReference type="EMBL" id="JALHAT010000005">
    <property type="protein sequence ID" value="MCJ1960111.1"/>
    <property type="molecule type" value="Genomic_DNA"/>
</dbReference>
<evidence type="ECO:0000313" key="6">
    <source>
        <dbReference type="EMBL" id="MCJ1960111.1"/>
    </source>
</evidence>
<organism evidence="6 7">
    <name type="scientific">Novosphingobium mangrovi</name>
    <name type="common">ex Hu et al. 2023</name>
    <dbReference type="NCBI Taxonomy" id="2930094"/>
    <lineage>
        <taxon>Bacteria</taxon>
        <taxon>Pseudomonadati</taxon>
        <taxon>Pseudomonadota</taxon>
        <taxon>Alphaproteobacteria</taxon>
        <taxon>Sphingomonadales</taxon>
        <taxon>Sphingomonadaceae</taxon>
        <taxon>Novosphingobium</taxon>
    </lineage>
</organism>